<dbReference type="RefSeq" id="WP_180860718.1">
    <property type="nucleotide sequence ID" value="NZ_CP047415.1"/>
</dbReference>
<reference evidence="2 3" key="1">
    <citation type="submission" date="2020-01" db="EMBL/GenBank/DDBJ databases">
        <title>Complete and circular genome sequences of six lactobacillus isolates from horses.</title>
        <authorList>
            <person name="Hassan H.M."/>
        </authorList>
    </citation>
    <scope>NUCLEOTIDE SEQUENCE [LARGE SCALE GENOMIC DNA]</scope>
    <source>
        <strain evidence="2 3">1D</strain>
    </source>
</reference>
<evidence type="ECO:0000313" key="3">
    <source>
        <dbReference type="Proteomes" id="UP000510660"/>
    </source>
</evidence>
<dbReference type="AlphaFoldDB" id="A0A7H9EA67"/>
<name>A0A7H9EA67_9LACO</name>
<evidence type="ECO:0000256" key="1">
    <source>
        <dbReference type="SAM" id="MobiDB-lite"/>
    </source>
</evidence>
<accession>A0A7H9EA67</accession>
<feature type="region of interest" description="Disordered" evidence="1">
    <location>
        <begin position="1"/>
        <end position="71"/>
    </location>
</feature>
<protein>
    <submittedName>
        <fullName evidence="2">Uncharacterized protein</fullName>
    </submittedName>
</protein>
<evidence type="ECO:0000313" key="2">
    <source>
        <dbReference type="EMBL" id="QLL74564.1"/>
    </source>
</evidence>
<organism evidence="2 3">
    <name type="scientific">Lactobacillus crispatus</name>
    <dbReference type="NCBI Taxonomy" id="47770"/>
    <lineage>
        <taxon>Bacteria</taxon>
        <taxon>Bacillati</taxon>
        <taxon>Bacillota</taxon>
        <taxon>Bacilli</taxon>
        <taxon>Lactobacillales</taxon>
        <taxon>Lactobacillaceae</taxon>
        <taxon>Lactobacillus</taxon>
    </lineage>
</organism>
<feature type="compositionally biased region" description="Polar residues" evidence="1">
    <location>
        <begin position="1"/>
        <end position="23"/>
    </location>
</feature>
<sequence length="71" mass="7646">MSQNQLLENLRDLSSTDVSQVESPTLIIRFDEKTTTSTRQQDEDSYEAHTGGNTGGSSNTSCTAPTILPGL</sequence>
<proteinExistence type="predicted"/>
<dbReference type="EMBL" id="CP047415">
    <property type="protein sequence ID" value="QLL74564.1"/>
    <property type="molecule type" value="Genomic_DNA"/>
</dbReference>
<dbReference type="Proteomes" id="UP000510660">
    <property type="component" value="Chromosome"/>
</dbReference>
<gene>
    <name evidence="2" type="ORF">GTO85_09505</name>
</gene>